<dbReference type="InterPro" id="IPR045573">
    <property type="entry name" value="Fut8_N_cat"/>
</dbReference>
<dbReference type="InterPro" id="IPR027350">
    <property type="entry name" value="GT23_dom"/>
</dbReference>
<dbReference type="PROSITE" id="PS51659">
    <property type="entry name" value="GT23"/>
    <property type="match status" value="1"/>
</dbReference>
<dbReference type="OrthoDB" id="6435034at2759"/>
<dbReference type="EMBL" id="UYRU01062749">
    <property type="protein sequence ID" value="VDN15504.1"/>
    <property type="molecule type" value="Genomic_DNA"/>
</dbReference>
<dbReference type="Pfam" id="PF19745">
    <property type="entry name" value="FUT8_N_cat"/>
    <property type="match status" value="1"/>
</dbReference>
<keyword evidence="1 3" id="KW-0328">Glycosyltransferase</keyword>
<proteinExistence type="inferred from homology"/>
<evidence type="ECO:0000256" key="2">
    <source>
        <dbReference type="ARBA" id="ARBA00022679"/>
    </source>
</evidence>
<evidence type="ECO:0000313" key="5">
    <source>
        <dbReference type="EMBL" id="VDN15504.1"/>
    </source>
</evidence>
<protein>
    <recommendedName>
        <fullName evidence="4">GT23 domain-containing protein</fullName>
    </recommendedName>
</protein>
<dbReference type="AlphaFoldDB" id="A0A3P7LF60"/>
<sequence>MFYVEHFFHLKEVEHSLETSNTSPPVWSRRRRVFLASNDAAVFHEAKTQYSRYEFIGRLRNGSSINNRTSCQGVFDMTVNLHLLIAADFIVCTYNSNVCRLAYELLLMKSPTYFDAAFQSSPGSTQFINKRWWRAIADFEREGVKLGDQVSIESTKWDGFVQTEWKLNGARNITMLAYLLQEIFETIL</sequence>
<evidence type="ECO:0000313" key="6">
    <source>
        <dbReference type="Proteomes" id="UP000281553"/>
    </source>
</evidence>
<comment type="similarity">
    <text evidence="3">Belongs to the glycosyltransferase 23 family.</text>
</comment>
<accession>A0A3P7LF60</accession>
<dbReference type="GO" id="GO:0006487">
    <property type="term" value="P:protein N-linked glycosylation"/>
    <property type="evidence" value="ECO:0007669"/>
    <property type="project" value="TreeGrafter"/>
</dbReference>
<name>A0A3P7LF60_DIBLA</name>
<dbReference type="PANTHER" id="PTHR13132">
    <property type="entry name" value="ALPHA- 1,6 -FUCOSYLTRANSFERASE"/>
    <property type="match status" value="1"/>
</dbReference>
<evidence type="ECO:0000256" key="1">
    <source>
        <dbReference type="ARBA" id="ARBA00022676"/>
    </source>
</evidence>
<dbReference type="Proteomes" id="UP000281553">
    <property type="component" value="Unassembled WGS sequence"/>
</dbReference>
<gene>
    <name evidence="5" type="ORF">DILT_LOCUS11335</name>
</gene>
<feature type="domain" description="GT23" evidence="4">
    <location>
        <begin position="1"/>
        <end position="123"/>
    </location>
</feature>
<comment type="caution">
    <text evidence="3">Lacks conserved residue(s) required for the propagation of feature annotation.</text>
</comment>
<dbReference type="Gene3D" id="3.40.50.11350">
    <property type="match status" value="1"/>
</dbReference>
<evidence type="ECO:0000259" key="4">
    <source>
        <dbReference type="PROSITE" id="PS51659"/>
    </source>
</evidence>
<evidence type="ECO:0000256" key="3">
    <source>
        <dbReference type="PROSITE-ProRule" id="PRU00992"/>
    </source>
</evidence>
<dbReference type="PANTHER" id="PTHR13132:SF29">
    <property type="entry name" value="ALPHA-(1,6)-FUCOSYLTRANSFERASE"/>
    <property type="match status" value="1"/>
</dbReference>
<keyword evidence="2 3" id="KW-0808">Transferase</keyword>
<reference evidence="5 6" key="1">
    <citation type="submission" date="2018-11" db="EMBL/GenBank/DDBJ databases">
        <authorList>
            <consortium name="Pathogen Informatics"/>
        </authorList>
    </citation>
    <scope>NUCLEOTIDE SEQUENCE [LARGE SCALE GENOMIC DNA]</scope>
</reference>
<keyword evidence="6" id="KW-1185">Reference proteome</keyword>
<dbReference type="GO" id="GO:0046921">
    <property type="term" value="F:alpha-(1-&gt;6)-fucosyltransferase activity"/>
    <property type="evidence" value="ECO:0007669"/>
    <property type="project" value="TreeGrafter"/>
</dbReference>
<organism evidence="5 6">
    <name type="scientific">Dibothriocephalus latus</name>
    <name type="common">Fish tapeworm</name>
    <name type="synonym">Diphyllobothrium latum</name>
    <dbReference type="NCBI Taxonomy" id="60516"/>
    <lineage>
        <taxon>Eukaryota</taxon>
        <taxon>Metazoa</taxon>
        <taxon>Spiralia</taxon>
        <taxon>Lophotrochozoa</taxon>
        <taxon>Platyhelminthes</taxon>
        <taxon>Cestoda</taxon>
        <taxon>Eucestoda</taxon>
        <taxon>Diphyllobothriidea</taxon>
        <taxon>Diphyllobothriidae</taxon>
        <taxon>Dibothriocephalus</taxon>
    </lineage>
</organism>